<comment type="similarity">
    <text evidence="1">Belongs to the 4-hydroxybenzoyl-CoA thioesterase family.</text>
</comment>
<dbReference type="SUPFAM" id="SSF54637">
    <property type="entry name" value="Thioesterase/thiol ester dehydrase-isomerase"/>
    <property type="match status" value="1"/>
</dbReference>
<comment type="caution">
    <text evidence="3">The sequence shown here is derived from an EMBL/GenBank/DDBJ whole genome shotgun (WGS) entry which is preliminary data.</text>
</comment>
<proteinExistence type="inferred from homology"/>
<evidence type="ECO:0000256" key="2">
    <source>
        <dbReference type="ARBA" id="ARBA00022801"/>
    </source>
</evidence>
<dbReference type="RefSeq" id="WP_142893519.1">
    <property type="nucleotide sequence ID" value="NZ_ML660163.1"/>
</dbReference>
<sequence>MKNELSAELVIEVPFYDLDPMEVVWHGNYVKYFERVRCALLAKFDYGYPEMKESGYMWPIVDMRLKYVNSASFGQKLRCKATIVEFENRLKIKYQILCDETGKRLTRGYTTQVAVDINTREMLLVSPEILLKKLGVQNENC</sequence>
<evidence type="ECO:0000313" key="4">
    <source>
        <dbReference type="Proteomes" id="UP000315439"/>
    </source>
</evidence>
<evidence type="ECO:0000256" key="1">
    <source>
        <dbReference type="ARBA" id="ARBA00005953"/>
    </source>
</evidence>
<organism evidence="3 4">
    <name type="scientific">Aliikangiella coralliicola</name>
    <dbReference type="NCBI Taxonomy" id="2592383"/>
    <lineage>
        <taxon>Bacteria</taxon>
        <taxon>Pseudomonadati</taxon>
        <taxon>Pseudomonadota</taxon>
        <taxon>Gammaproteobacteria</taxon>
        <taxon>Oceanospirillales</taxon>
        <taxon>Pleioneaceae</taxon>
        <taxon>Aliikangiella</taxon>
    </lineage>
</organism>
<evidence type="ECO:0000313" key="3">
    <source>
        <dbReference type="EMBL" id="TQV87858.1"/>
    </source>
</evidence>
<dbReference type="InterPro" id="IPR050563">
    <property type="entry name" value="4-hydroxybenzoyl-CoA_TE"/>
</dbReference>
<dbReference type="CDD" id="cd00586">
    <property type="entry name" value="4HBT"/>
    <property type="match status" value="1"/>
</dbReference>
<gene>
    <name evidence="3" type="ORF">FLL46_10795</name>
</gene>
<keyword evidence="2" id="KW-0378">Hydrolase</keyword>
<dbReference type="PANTHER" id="PTHR31793:SF27">
    <property type="entry name" value="NOVEL THIOESTERASE SUPERFAMILY DOMAIN AND SAPOSIN A-TYPE DOMAIN CONTAINING PROTEIN (0610012H03RIK)"/>
    <property type="match status" value="1"/>
</dbReference>
<dbReference type="Proteomes" id="UP000315439">
    <property type="component" value="Unassembled WGS sequence"/>
</dbReference>
<dbReference type="InterPro" id="IPR029069">
    <property type="entry name" value="HotDog_dom_sf"/>
</dbReference>
<dbReference type="AlphaFoldDB" id="A0A545UEH2"/>
<accession>A0A545UEH2</accession>
<dbReference type="Pfam" id="PF13279">
    <property type="entry name" value="4HBT_2"/>
    <property type="match status" value="1"/>
</dbReference>
<dbReference type="Gene3D" id="3.10.129.10">
    <property type="entry name" value="Hotdog Thioesterase"/>
    <property type="match status" value="1"/>
</dbReference>
<dbReference type="OrthoDB" id="9800856at2"/>
<dbReference type="EMBL" id="VIKS01000006">
    <property type="protein sequence ID" value="TQV87858.1"/>
    <property type="molecule type" value="Genomic_DNA"/>
</dbReference>
<reference evidence="3 4" key="1">
    <citation type="submission" date="2019-07" db="EMBL/GenBank/DDBJ databases">
        <title>Draft genome for Aliikangiella sp. M105.</title>
        <authorList>
            <person name="Wang G."/>
        </authorList>
    </citation>
    <scope>NUCLEOTIDE SEQUENCE [LARGE SCALE GENOMIC DNA]</scope>
    <source>
        <strain evidence="3 4">M105</strain>
    </source>
</reference>
<keyword evidence="4" id="KW-1185">Reference proteome</keyword>
<dbReference type="PANTHER" id="PTHR31793">
    <property type="entry name" value="4-HYDROXYBENZOYL-COA THIOESTERASE FAMILY MEMBER"/>
    <property type="match status" value="1"/>
</dbReference>
<name>A0A545UEH2_9GAMM</name>
<dbReference type="GO" id="GO:0047617">
    <property type="term" value="F:fatty acyl-CoA hydrolase activity"/>
    <property type="evidence" value="ECO:0007669"/>
    <property type="project" value="TreeGrafter"/>
</dbReference>
<protein>
    <submittedName>
        <fullName evidence="3">Acyl-CoA thioesterase</fullName>
    </submittedName>
</protein>